<keyword evidence="5" id="KW-1185">Reference proteome</keyword>
<dbReference type="InterPro" id="IPR027107">
    <property type="entry name" value="Tuberin/Ral-act_asu"/>
</dbReference>
<feature type="compositionally biased region" description="Basic and acidic residues" evidence="2">
    <location>
        <begin position="1115"/>
        <end position="1127"/>
    </location>
</feature>
<feature type="compositionally biased region" description="Low complexity" evidence="2">
    <location>
        <begin position="1210"/>
        <end position="1219"/>
    </location>
</feature>
<feature type="compositionally biased region" description="Polar residues" evidence="2">
    <location>
        <begin position="1366"/>
        <end position="1382"/>
    </location>
</feature>
<proteinExistence type="predicted"/>
<feature type="compositionally biased region" description="Polar residues" evidence="2">
    <location>
        <begin position="1256"/>
        <end position="1266"/>
    </location>
</feature>
<evidence type="ECO:0000313" key="5">
    <source>
        <dbReference type="Proteomes" id="UP001516400"/>
    </source>
</evidence>
<evidence type="ECO:0000256" key="1">
    <source>
        <dbReference type="ARBA" id="ARBA00022468"/>
    </source>
</evidence>
<reference evidence="4 5" key="1">
    <citation type="journal article" date="2021" name="BMC Biol.">
        <title>Horizontally acquired antibacterial genes associated with adaptive radiation of ladybird beetles.</title>
        <authorList>
            <person name="Li H.S."/>
            <person name="Tang X.F."/>
            <person name="Huang Y.H."/>
            <person name="Xu Z.Y."/>
            <person name="Chen M.L."/>
            <person name="Du X.Y."/>
            <person name="Qiu B.Y."/>
            <person name="Chen P.T."/>
            <person name="Zhang W."/>
            <person name="Slipinski A."/>
            <person name="Escalona H.E."/>
            <person name="Waterhouse R.M."/>
            <person name="Zwick A."/>
            <person name="Pang H."/>
        </authorList>
    </citation>
    <scope>NUCLEOTIDE SEQUENCE [LARGE SCALE GENOMIC DNA]</scope>
    <source>
        <strain evidence="4">SYSU2018</strain>
    </source>
</reference>
<dbReference type="Proteomes" id="UP001516400">
    <property type="component" value="Unassembled WGS sequence"/>
</dbReference>
<dbReference type="InterPro" id="IPR024584">
    <property type="entry name" value="Tuberin_N"/>
</dbReference>
<feature type="domain" description="Rap-GAP" evidence="3">
    <location>
        <begin position="1478"/>
        <end position="1708"/>
    </location>
</feature>
<evidence type="ECO:0000259" key="3">
    <source>
        <dbReference type="PROSITE" id="PS50085"/>
    </source>
</evidence>
<feature type="compositionally biased region" description="Low complexity" evidence="2">
    <location>
        <begin position="1313"/>
        <end position="1324"/>
    </location>
</feature>
<feature type="region of interest" description="Disordered" evidence="2">
    <location>
        <begin position="1205"/>
        <end position="1332"/>
    </location>
</feature>
<feature type="compositionally biased region" description="Low complexity" evidence="2">
    <location>
        <begin position="1237"/>
        <end position="1249"/>
    </location>
</feature>
<dbReference type="InterPro" id="IPR000331">
    <property type="entry name" value="Rap/Ran_GAP_dom"/>
</dbReference>
<comment type="caution">
    <text evidence="4">The sequence shown here is derived from an EMBL/GenBank/DDBJ whole genome shotgun (WGS) entry which is preliminary data.</text>
</comment>
<sequence>MSSRDKENKSFHDKFKQFFKRNPGIKSRGSFELTEDIQRDIGKETSIAQRIKKLKELNERILLSNLDTETISRIWVSIEDIFSIDHLELRNTAFALLKSLIKHQNEELRVMRAHFFRFIKTHNNPQDIGQRLQLLIVLTNNGKNVQHFEEEIGPFLLNWFADIQHIDKMAEFLDLILNTIKFNAVCLESLVLAGLVEFICILCCGTYDIRTVNCCLQILETVIAYSNMPADSLPRLISALCRTVNSEDFCHLSWKVGKNLLGTHMGHSALYTLCLILQEPGLKSQTLLLRGAVFFIHMSLWSTKPVASLCCPPNSVLPSFLEVVKTDHPVICYEVILGIHALVSKQGSELQHAAWASILEIIKHVNNSVENNLGQSTSVSIVTSLHETLSIIECLIERGNFNGPIELFFDIIEECAGSRPESSVLKLMNHLSKNIVPTEHFWLSNLNNLLNKYFKSDEVRTNVRLAALDVLANIVDLNRGNYEDELIERIVIPHCMNIMNDSNIIIRSAVAKTLLNLCKSCESKKCVEMLDIIEKMLFHPFEVYTDQSLTEKELSDVLSLVKGLIEVFVHKMERLPSSHAIKIYKIFVIFLETHYKKPKVFANCHQIRYLIFECFLKMRADDKYHLGCLKDDDTITYSPYLCVTSIGKERGVVSPLPQSPALAQHNAPCNITYVSIKRAFRVFITCLEHERDWNVINLVLQGLPKVMRNKPLILSRHGNIELDVLVDVLSPIIVEKRRALPDPFGSRLPRHEYINMLLMILVTLPSYHACLDQKHQQILVRCLSMCVANSFRASPKQLIEALTICCLEMRDVMVKMLPEILLTVSKISPTIFIAVPVLEFLSTLTQLPMVYASFVDDQYMAVFAITSPFTNPFKYNHYTVSLAHYVIGVWFLKCRLPIRKNFVKFITNGLQTNVLTPFEERNFLNKVDLSKLNKDSSDRKRSSSLTEHGPRRRAATVSGGSGSVVASETSGSQEKKSQLVGPKVPNPLPIQMTAANVSMLTFYKELTETCIDLMARYAFSPCSALPRRTPTAEFLMNGGQSMSWIIENKLITITTSGCSQKALKHGLCDKCWNVCSNDSQPRSARSDSSDNPEVSKLVRQNSNEKPSTSASSPVEEVKKVGEEKTEDVPTQLKTMVTPDTERYEKPVCACWCQSWAEIFVRRPTGDMSWVMRIQNTVSSKSLINEFPLKEITNLFMPTVGSLIENNANPSGSRTSSSEETVSEELNQSKDKDEQLGSIPISIPSTTPPSNEVAPTKNDQATATHPSLLSCHSYPGSSPPKDSNIPPKPYQTVPPSPSVLAATAQPFPSKTNLSKNSSSDMSVESVKSDKDASVLPKLQMVSMKPPQSPTQTSPKLWSLKDKEGNEIQKSASASVLDKNTSSAAHDKGKDRKGTGSMEKLSDLDPQRRDRTHTVSGTSPGVRRPRSEQLKQLNTRPREAPKSGINPSFVFLQIYQRTDFSDCGEKPLLIGTDEPTRRAVSVLDHIPPYETHKIGVLYIREGQANKEADILRNTFGSIRYGQFLQRLGTLIKLQDVDPQLIFLGGLSQSGEDGKFSYIWQDDLVKVIFHVATLMPNKESDVNCNAKKLHIGNNNVTIVYNESGEDYNISTIKSQFNFASVIIHPMDHNLNRVTVKCKTELLDLMGAGCQETKIVSDQSLAILARQLALHTNLASLVYRSLHLNTASPYASNWLERLRQIKKIRNRLVEGVEVSPPKDNARPNTKPRQQKQMEDFTDYS</sequence>
<dbReference type="EMBL" id="JABFTP020000062">
    <property type="protein sequence ID" value="KAL3274359.1"/>
    <property type="molecule type" value="Genomic_DNA"/>
</dbReference>
<dbReference type="Pfam" id="PF02145">
    <property type="entry name" value="Rap_GAP"/>
    <property type="match status" value="1"/>
</dbReference>
<keyword evidence="1" id="KW-0343">GTPase activation</keyword>
<dbReference type="InterPro" id="IPR016024">
    <property type="entry name" value="ARM-type_fold"/>
</dbReference>
<dbReference type="GO" id="GO:0005096">
    <property type="term" value="F:GTPase activator activity"/>
    <property type="evidence" value="ECO:0007669"/>
    <property type="project" value="UniProtKB-KW"/>
</dbReference>
<feature type="region of interest" description="Disordered" evidence="2">
    <location>
        <begin position="1708"/>
        <end position="1736"/>
    </location>
</feature>
<protein>
    <recommendedName>
        <fullName evidence="3">Rap-GAP domain-containing protein</fullName>
    </recommendedName>
</protein>
<feature type="compositionally biased region" description="Pro residues" evidence="2">
    <location>
        <begin position="1285"/>
        <end position="1296"/>
    </location>
</feature>
<dbReference type="Gene3D" id="3.40.50.11210">
    <property type="entry name" value="Rap/Ran-GAP"/>
    <property type="match status" value="1"/>
</dbReference>
<dbReference type="PANTHER" id="PTHR10063:SF0">
    <property type="entry name" value="TUBERIN"/>
    <property type="match status" value="1"/>
</dbReference>
<dbReference type="Pfam" id="PF11864">
    <property type="entry name" value="DUF3384"/>
    <property type="match status" value="1"/>
</dbReference>
<dbReference type="Pfam" id="PF03542">
    <property type="entry name" value="Tuberin"/>
    <property type="match status" value="1"/>
</dbReference>
<dbReference type="InterPro" id="IPR018515">
    <property type="entry name" value="Tuberin-type_domain"/>
</dbReference>
<accession>A0ABD2N6X1</accession>
<feature type="region of interest" description="Disordered" evidence="2">
    <location>
        <begin position="1079"/>
        <end position="1133"/>
    </location>
</feature>
<feature type="region of interest" description="Disordered" evidence="2">
    <location>
        <begin position="934"/>
        <end position="985"/>
    </location>
</feature>
<dbReference type="InterPro" id="IPR035974">
    <property type="entry name" value="Rap/Ran-GAP_sf"/>
</dbReference>
<dbReference type="PROSITE" id="PS50085">
    <property type="entry name" value="RAPGAP"/>
    <property type="match status" value="1"/>
</dbReference>
<dbReference type="SUPFAM" id="SSF48371">
    <property type="entry name" value="ARM repeat"/>
    <property type="match status" value="1"/>
</dbReference>
<evidence type="ECO:0000313" key="4">
    <source>
        <dbReference type="EMBL" id="KAL3274359.1"/>
    </source>
</evidence>
<feature type="region of interest" description="Disordered" evidence="2">
    <location>
        <begin position="1365"/>
        <end position="1442"/>
    </location>
</feature>
<evidence type="ECO:0000256" key="2">
    <source>
        <dbReference type="SAM" id="MobiDB-lite"/>
    </source>
</evidence>
<dbReference type="InterPro" id="IPR003913">
    <property type="entry name" value="Tuberin"/>
</dbReference>
<dbReference type="PANTHER" id="PTHR10063">
    <property type="entry name" value="TUBERIN"/>
    <property type="match status" value="1"/>
</dbReference>
<name>A0ABD2N6X1_9CUCU</name>
<dbReference type="InterPro" id="IPR011989">
    <property type="entry name" value="ARM-like"/>
</dbReference>
<feature type="compositionally biased region" description="Polar residues" evidence="2">
    <location>
        <begin position="1098"/>
        <end position="1112"/>
    </location>
</feature>
<gene>
    <name evidence="4" type="ORF">HHI36_015757</name>
</gene>
<dbReference type="FunFam" id="3.40.50.11210:FF:000001">
    <property type="entry name" value="Ral GTPase-activating protein subunit alpha-1 isoform 1"/>
    <property type="match status" value="1"/>
</dbReference>
<feature type="compositionally biased region" description="Low complexity" evidence="2">
    <location>
        <begin position="955"/>
        <end position="972"/>
    </location>
</feature>
<feature type="compositionally biased region" description="Basic and acidic residues" evidence="2">
    <location>
        <begin position="1383"/>
        <end position="1411"/>
    </location>
</feature>
<dbReference type="SUPFAM" id="SSF111347">
    <property type="entry name" value="Rap/Ran-GAP"/>
    <property type="match status" value="1"/>
</dbReference>
<organism evidence="4 5">
    <name type="scientific">Cryptolaemus montrouzieri</name>
    <dbReference type="NCBI Taxonomy" id="559131"/>
    <lineage>
        <taxon>Eukaryota</taxon>
        <taxon>Metazoa</taxon>
        <taxon>Ecdysozoa</taxon>
        <taxon>Arthropoda</taxon>
        <taxon>Hexapoda</taxon>
        <taxon>Insecta</taxon>
        <taxon>Pterygota</taxon>
        <taxon>Neoptera</taxon>
        <taxon>Endopterygota</taxon>
        <taxon>Coleoptera</taxon>
        <taxon>Polyphaga</taxon>
        <taxon>Cucujiformia</taxon>
        <taxon>Coccinelloidea</taxon>
        <taxon>Coccinellidae</taxon>
        <taxon>Scymninae</taxon>
        <taxon>Scymnini</taxon>
        <taxon>Cryptolaemus</taxon>
    </lineage>
</organism>
<dbReference type="Gene3D" id="1.25.10.10">
    <property type="entry name" value="Leucine-rich Repeat Variant"/>
    <property type="match status" value="1"/>
</dbReference>
<dbReference type="PRINTS" id="PR01431">
    <property type="entry name" value="TUBERIN"/>
</dbReference>